<feature type="chain" id="PRO_5040981814" evidence="2">
    <location>
        <begin position="29"/>
        <end position="137"/>
    </location>
</feature>
<reference evidence="3" key="2">
    <citation type="submission" date="2021-03" db="EMBL/GenBank/DDBJ databases">
        <authorList>
            <person name="Artuso I."/>
            <person name="Turrini P."/>
            <person name="Pirolo M."/>
            <person name="Lugli G.A."/>
            <person name="Ventura M."/>
            <person name="Visca P."/>
        </authorList>
    </citation>
    <scope>NUCLEOTIDE SEQUENCE</scope>
    <source>
        <strain evidence="3">LMG 26462</strain>
    </source>
</reference>
<name>A0A9X1ABE1_9HYPH</name>
<dbReference type="AlphaFoldDB" id="A0A9X1ABE1"/>
<accession>A0A9X1ABE1</accession>
<dbReference type="EMBL" id="JAFLWW010000003">
    <property type="protein sequence ID" value="MBT1156367.1"/>
    <property type="molecule type" value="Genomic_DNA"/>
</dbReference>
<keyword evidence="4" id="KW-1185">Reference proteome</keyword>
<evidence type="ECO:0000256" key="2">
    <source>
        <dbReference type="SAM" id="SignalP"/>
    </source>
</evidence>
<evidence type="ECO:0000313" key="4">
    <source>
        <dbReference type="Proteomes" id="UP001138921"/>
    </source>
</evidence>
<evidence type="ECO:0000313" key="3">
    <source>
        <dbReference type="EMBL" id="MBT1156367.1"/>
    </source>
</evidence>
<protein>
    <submittedName>
        <fullName evidence="3">Uncharacterized protein</fullName>
    </submittedName>
</protein>
<feature type="region of interest" description="Disordered" evidence="1">
    <location>
        <begin position="67"/>
        <end position="86"/>
    </location>
</feature>
<organism evidence="3 4">
    <name type="scientific">Aminobacter anthyllidis</name>
    <dbReference type="NCBI Taxonomy" id="1035067"/>
    <lineage>
        <taxon>Bacteria</taxon>
        <taxon>Pseudomonadati</taxon>
        <taxon>Pseudomonadota</taxon>
        <taxon>Alphaproteobacteria</taxon>
        <taxon>Hyphomicrobiales</taxon>
        <taxon>Phyllobacteriaceae</taxon>
        <taxon>Aminobacter</taxon>
    </lineage>
</organism>
<dbReference type="Proteomes" id="UP001138921">
    <property type="component" value="Unassembled WGS sequence"/>
</dbReference>
<sequence>MFDKIKTAALSAVIGFSTLAAIPATAQAEGLYLNLGQGQPNVGIYVQDRDNRNGGWDNRNGGRWDNRQDNRWGGRPGGRWDRACSPDRAVDKAERMGLRRARVVDVNRRSITVSGRKYGERVAITFARAPNCPVVRW</sequence>
<keyword evidence="2" id="KW-0732">Signal</keyword>
<dbReference type="RefSeq" id="WP_214389443.1">
    <property type="nucleotide sequence ID" value="NZ_JAFLWW010000003.1"/>
</dbReference>
<feature type="signal peptide" evidence="2">
    <location>
        <begin position="1"/>
        <end position="28"/>
    </location>
</feature>
<proteinExistence type="predicted"/>
<comment type="caution">
    <text evidence="3">The sequence shown here is derived from an EMBL/GenBank/DDBJ whole genome shotgun (WGS) entry which is preliminary data.</text>
</comment>
<gene>
    <name evidence="3" type="ORF">J1C56_12275</name>
</gene>
<reference evidence="3" key="1">
    <citation type="journal article" date="2021" name="Microorganisms">
        <title>Phylogenomic Reconstruction and Metabolic Potential of the Genus Aminobacter.</title>
        <authorList>
            <person name="Artuso I."/>
            <person name="Turrini P."/>
            <person name="Pirolo M."/>
            <person name="Lugli G.A."/>
            <person name="Ventura M."/>
            <person name="Visca P."/>
        </authorList>
    </citation>
    <scope>NUCLEOTIDE SEQUENCE</scope>
    <source>
        <strain evidence="3">LMG 26462</strain>
    </source>
</reference>
<evidence type="ECO:0000256" key="1">
    <source>
        <dbReference type="SAM" id="MobiDB-lite"/>
    </source>
</evidence>